<dbReference type="Proteomes" id="UP000248889">
    <property type="component" value="Unassembled WGS sequence"/>
</dbReference>
<dbReference type="InterPro" id="IPR045555">
    <property type="entry name" value="VMAP-M0"/>
</dbReference>
<dbReference type="EMBL" id="QKYN01000077">
    <property type="protein sequence ID" value="RAG83776.1"/>
    <property type="molecule type" value="Genomic_DNA"/>
</dbReference>
<feature type="domain" description="vWA-MoxR associated protein middle region 0" evidence="1">
    <location>
        <begin position="110"/>
        <end position="211"/>
    </location>
</feature>
<dbReference type="Pfam" id="PF19956">
    <property type="entry name" value="EAD2"/>
    <property type="match status" value="1"/>
</dbReference>
<protein>
    <submittedName>
        <fullName evidence="4">Uncharacterized protein</fullName>
    </submittedName>
</protein>
<dbReference type="RefSeq" id="WP_111502789.1">
    <property type="nucleotide sequence ID" value="NZ_QKYN01000077.1"/>
</dbReference>
<proteinExistence type="predicted"/>
<feature type="domain" description="vWA-MoxR associated protein C-terminal" evidence="3">
    <location>
        <begin position="243"/>
        <end position="473"/>
    </location>
</feature>
<keyword evidence="5" id="KW-1185">Reference proteome</keyword>
<accession>A0A2X0J0Q0</accession>
<organism evidence="4 5">
    <name type="scientific">Streptacidiphilus pinicola</name>
    <dbReference type="NCBI Taxonomy" id="2219663"/>
    <lineage>
        <taxon>Bacteria</taxon>
        <taxon>Bacillati</taxon>
        <taxon>Actinomycetota</taxon>
        <taxon>Actinomycetes</taxon>
        <taxon>Kitasatosporales</taxon>
        <taxon>Streptomycetaceae</taxon>
        <taxon>Streptacidiphilus</taxon>
    </lineage>
</organism>
<reference evidence="4 5" key="1">
    <citation type="submission" date="2018-06" db="EMBL/GenBank/DDBJ databases">
        <title>Streptacidiphilus pinicola sp. nov., isolated from pine grove soil.</title>
        <authorList>
            <person name="Roh S.G."/>
            <person name="Park S."/>
            <person name="Kim M.-K."/>
            <person name="Yun B.-R."/>
            <person name="Park J."/>
            <person name="Kim M.J."/>
            <person name="Kim Y.S."/>
            <person name="Kim S.B."/>
        </authorList>
    </citation>
    <scope>NUCLEOTIDE SEQUENCE [LARGE SCALE GENOMIC DNA]</scope>
    <source>
        <strain evidence="4 5">MMS16-CNU450</strain>
    </source>
</reference>
<name>A0A2X0J0Q0_9ACTN</name>
<gene>
    <name evidence="4" type="ORF">DN069_20235</name>
</gene>
<dbReference type="Pfam" id="PF19916">
    <property type="entry name" value="VMAP-M0"/>
    <property type="match status" value="1"/>
</dbReference>
<dbReference type="InterPro" id="IPR045450">
    <property type="entry name" value="VMAP_C"/>
</dbReference>
<evidence type="ECO:0000259" key="3">
    <source>
        <dbReference type="Pfam" id="PF20028"/>
    </source>
</evidence>
<evidence type="ECO:0000259" key="1">
    <source>
        <dbReference type="Pfam" id="PF19916"/>
    </source>
</evidence>
<dbReference type="InterPro" id="IPR045431">
    <property type="entry name" value="EAD2"/>
</dbReference>
<dbReference type="OrthoDB" id="3867284at2"/>
<sequence>MVGEPGRLSSLNKIVDALCALPALRDPQQRYELTQELGEALACAIELRGDRMRDDCRQIARAALGHPSGLDLLVDVVKLFEGHEAARGFREAVAPGAPPEPPSIPLAPVFRDEDLDRVRGLLRRAEVWDLRWLQRQLARDLTHVVPERSTVVELFNSMLELTAQPDELPPVLLLVERVAERESPALAELLRAWNEDRARELGVLDALRSRREEAAELAASPMDVPQCLVIMVDPVRDGSEDIEVRHWVNRFPDRWAPHLQEDRRATLATLEDVVEGIILATVGSWDTRPGEPATHIEFLLPYSLLNHDVAWFRQRAGVLDTVVIGSRYCVHVRSLERMRMWARDGRLRTDWRQRWRSLATARAPLFPDPDASPSGWGVELIENQHLNAVVLHQPPVSGRGLAGLQAAIAQGVGLALWHANDDYSASARGILMVLSSNVPRLLPEQIRSLRSRAIADPASGEAVRHVVCLWDDPFRPVELEEEPA</sequence>
<evidence type="ECO:0000313" key="5">
    <source>
        <dbReference type="Proteomes" id="UP000248889"/>
    </source>
</evidence>
<dbReference type="Pfam" id="PF20028">
    <property type="entry name" value="VMAP-C"/>
    <property type="match status" value="1"/>
</dbReference>
<feature type="domain" description="Effector-associated" evidence="2">
    <location>
        <begin position="15"/>
        <end position="91"/>
    </location>
</feature>
<comment type="caution">
    <text evidence="4">The sequence shown here is derived from an EMBL/GenBank/DDBJ whole genome shotgun (WGS) entry which is preliminary data.</text>
</comment>
<evidence type="ECO:0000313" key="4">
    <source>
        <dbReference type="EMBL" id="RAG83776.1"/>
    </source>
</evidence>
<evidence type="ECO:0000259" key="2">
    <source>
        <dbReference type="Pfam" id="PF19956"/>
    </source>
</evidence>
<dbReference type="AlphaFoldDB" id="A0A2X0J0Q0"/>